<organism evidence="2 3">
    <name type="scientific">Patella caerulea</name>
    <name type="common">Rayed Mediterranean limpet</name>
    <dbReference type="NCBI Taxonomy" id="87958"/>
    <lineage>
        <taxon>Eukaryota</taxon>
        <taxon>Metazoa</taxon>
        <taxon>Spiralia</taxon>
        <taxon>Lophotrochozoa</taxon>
        <taxon>Mollusca</taxon>
        <taxon>Gastropoda</taxon>
        <taxon>Patellogastropoda</taxon>
        <taxon>Patelloidea</taxon>
        <taxon>Patellidae</taxon>
        <taxon>Patella</taxon>
    </lineage>
</organism>
<keyword evidence="3" id="KW-1185">Reference proteome</keyword>
<proteinExistence type="predicted"/>
<comment type="caution">
    <text evidence="2">The sequence shown here is derived from an EMBL/GenBank/DDBJ whole genome shotgun (WGS) entry which is preliminary data.</text>
</comment>
<dbReference type="EMBL" id="JAZGQO010000015">
    <property type="protein sequence ID" value="KAK6168749.1"/>
    <property type="molecule type" value="Genomic_DNA"/>
</dbReference>
<feature type="region of interest" description="Disordered" evidence="1">
    <location>
        <begin position="1"/>
        <end position="20"/>
    </location>
</feature>
<gene>
    <name evidence="2" type="ORF">SNE40_019933</name>
</gene>
<dbReference type="Proteomes" id="UP001347796">
    <property type="component" value="Unassembled WGS sequence"/>
</dbReference>
<feature type="compositionally biased region" description="Polar residues" evidence="1">
    <location>
        <begin position="1"/>
        <end position="13"/>
    </location>
</feature>
<evidence type="ECO:0000256" key="1">
    <source>
        <dbReference type="SAM" id="MobiDB-lite"/>
    </source>
</evidence>
<sequence>MQPKASTSTSSTRLIGKRQSFSPPLYRARCLLPAVDFNSHANRESQKGADGNIRYSNSSAYNATMQRHTSILPH</sequence>
<feature type="compositionally biased region" description="Polar residues" evidence="1">
    <location>
        <begin position="54"/>
        <end position="74"/>
    </location>
</feature>
<protein>
    <submittedName>
        <fullName evidence="2">Uncharacterized protein</fullName>
    </submittedName>
</protein>
<evidence type="ECO:0000313" key="3">
    <source>
        <dbReference type="Proteomes" id="UP001347796"/>
    </source>
</evidence>
<evidence type="ECO:0000313" key="2">
    <source>
        <dbReference type="EMBL" id="KAK6168749.1"/>
    </source>
</evidence>
<feature type="region of interest" description="Disordered" evidence="1">
    <location>
        <begin position="41"/>
        <end position="74"/>
    </location>
</feature>
<dbReference type="AlphaFoldDB" id="A0AAN8GJQ7"/>
<name>A0AAN8GJQ7_PATCE</name>
<accession>A0AAN8GJQ7</accession>
<reference evidence="2 3" key="1">
    <citation type="submission" date="2024-01" db="EMBL/GenBank/DDBJ databases">
        <title>The genome of the rayed Mediterranean limpet Patella caerulea (Linnaeus, 1758).</title>
        <authorList>
            <person name="Anh-Thu Weber A."/>
            <person name="Halstead-Nussloch G."/>
        </authorList>
    </citation>
    <scope>NUCLEOTIDE SEQUENCE [LARGE SCALE GENOMIC DNA]</scope>
    <source>
        <strain evidence="2">AATW-2023a</strain>
        <tissue evidence="2">Whole specimen</tissue>
    </source>
</reference>